<name>A0A8J9WZK7_9VIRU</name>
<accession>A0A8J9WZK7</accession>
<dbReference type="GO" id="GO:0019028">
    <property type="term" value="C:viral capsid"/>
    <property type="evidence" value="ECO:0007669"/>
    <property type="project" value="UniProtKB-KW"/>
</dbReference>
<gene>
    <name evidence="1" type="primary">CP</name>
</gene>
<dbReference type="SUPFAM" id="SSF82856">
    <property type="entry name" value="L-A virus major coat protein"/>
    <property type="match status" value="1"/>
</dbReference>
<keyword evidence="1" id="KW-0946">Virion</keyword>
<organism evidence="1">
    <name type="scientific">Mucor hiemalis virus 4</name>
    <dbReference type="NCBI Taxonomy" id="2805804"/>
    <lineage>
        <taxon>Viruses</taxon>
        <taxon>Riboviria</taxon>
        <taxon>Orthornavirae</taxon>
        <taxon>Duplornaviricota</taxon>
        <taxon>Chrymotiviricetes</taxon>
        <taxon>Ghabrivirales</taxon>
        <taxon>Totiviridae</taxon>
    </lineage>
</organism>
<protein>
    <submittedName>
        <fullName evidence="1">Coat protein</fullName>
    </submittedName>
</protein>
<dbReference type="InterPro" id="IPR036332">
    <property type="entry name" value="Major_coat_LA-virus_sf"/>
</dbReference>
<dbReference type="EMBL" id="HG993408">
    <property type="protein sequence ID" value="CAE9672667.1"/>
    <property type="molecule type" value="Genomic_RNA"/>
</dbReference>
<keyword evidence="1" id="KW-0167">Capsid protein</keyword>
<evidence type="ECO:0000313" key="1">
    <source>
        <dbReference type="EMBL" id="CAE9672667.1"/>
    </source>
</evidence>
<proteinExistence type="predicted"/>
<sequence length="687" mass="77736">MSEFIKDSINLSFSQNRDPIIKEGRFTATNDSIVFVSHHGQKFQADLSLSTSFQVAGRKKYVRHLGTHTDYSGFNRKFITDSGAYDPVSALEEFSKTNTDRAMLKPESLGFIHRHSQSDSHEAFLYNMLISWYKAKLYVDNDGEDDIFKVRTSPYRDSHCVIPLDRAYEDHLYEIEVGYPVNVQRMQSASWALRIKENYWARPYVLHYNASTVPQETFYLVHALGRTETSELNFDIEIPSLDTRELLLDPINGNQFLPDDFERIPWTQPDVLWQWIIDYVRLNRLEQPFAAAFETFGAMTYHPMPSTAEACSWNQAQLVVSLGQFSPTRARNRSNLEGEPYKPYALADEFMINEVESPARFITSSAICNYYMWYGIYTLIHNEARSRSAWRTAYTSVADELQVLTSAAARAASISAITGREYSSCMTDGCAMLVDLSLLGSYTEIPEIRDLDRAVLRPLQISAVYAPVSGSLVLGTMVNDFETTAHLTSNYVLDLKHPTTPSPDLTQLARAATVYRLFGHDLVLTNLVTGVPFNTWAAVRECVPDIATIDFDPMTPKHYRIDGSIVREGRSHILPPPHVLLADNTATVLVQKPTVTLTKWGSRREPLRPSLVFSRKKKPVTFKVNAPIKYNFSQFTARAVPTQELSGFRRATDTVPPRNPEPIRVAQETAFDQHLGAEEAGPADFAE</sequence>
<dbReference type="Gene3D" id="3.90.1840.10">
    <property type="entry name" value="Major capsid protein"/>
    <property type="match status" value="1"/>
</dbReference>
<reference evidence="1" key="1">
    <citation type="submission" date="2021-02" db="EMBL/GenBank/DDBJ databases">
        <authorList>
            <person name="Nyilasi I."/>
        </authorList>
    </citation>
    <scope>NUCLEOTIDE SEQUENCE</scope>
</reference>